<dbReference type="KEGG" id="rru:Rru_A3156"/>
<dbReference type="PATRIC" id="fig|269796.9.peg.3269"/>
<sequence>MVSPTLKPAMDADWTLLSVLGKPVVHSHDRLSALLRVHIGQEAQALLAEPVFAEAPAADGGADLRRPIGWRSPRGGALTPLSAAANPGLLRDRFARLEREITALCARLSTQGEAGQSAAESLRLALITPEGGAWLYADHDQPVLVCWGLGRPGQAIAAGAVGALSGAARAAAASAVSGSAAPVAPSPVGGAASPPPAGSPPPAEGAGSSPVAPAPGRRAWIAPALLALALLLLAGWLAWRALTPLAPVIVEAPAEAPADLSRLDDLGRTLAQLDQALGEARLAEDAFQKACVVPPEPTPEPTPAPPAAAPAPQPDPLPDRAEGSPPPPAEAAPPEVKPEAPPPAAPAKPKPPITAAKPPAKVAPPAPAPAEPPAQPASRAACEPSWSPGREPRMIFVVDGSGSMSEGIAGAPSRISAAKRSIRDTVNALHKDIRVGMVSFSDCMATQNSKYYSAAERPAFLAGVDAITPERATSLAASIRRGGALATRRSETVMMVVSDGEDTCGGDPCAAARAVKAEKSNVIIHVIDLSGGGNSGVARCIASAGGGRVFTPGSAAQVTSSLRTATGQPDASGCQ</sequence>
<dbReference type="SMART" id="SM00327">
    <property type="entry name" value="VWA"/>
    <property type="match status" value="1"/>
</dbReference>
<evidence type="ECO:0000313" key="4">
    <source>
        <dbReference type="Proteomes" id="UP000001929"/>
    </source>
</evidence>
<protein>
    <submittedName>
        <fullName evidence="3">von Willebrand factor, type A</fullName>
    </submittedName>
</protein>
<dbReference type="STRING" id="269796.Rru_A3156"/>
<feature type="compositionally biased region" description="Pro residues" evidence="1">
    <location>
        <begin position="294"/>
        <end position="316"/>
    </location>
</feature>
<feature type="region of interest" description="Disordered" evidence="1">
    <location>
        <begin position="292"/>
        <end position="390"/>
    </location>
</feature>
<feature type="compositionally biased region" description="Low complexity" evidence="1">
    <location>
        <begin position="183"/>
        <end position="192"/>
    </location>
</feature>
<gene>
    <name evidence="3" type="ordered locus">Rru_A3156</name>
</gene>
<accession>Q2RPJ4</accession>
<reference evidence="3 4" key="1">
    <citation type="journal article" date="2011" name="Stand. Genomic Sci.">
        <title>Complete genome sequence of Rhodospirillum rubrum type strain (S1).</title>
        <authorList>
            <person name="Munk A.C."/>
            <person name="Copeland A."/>
            <person name="Lucas S."/>
            <person name="Lapidus A."/>
            <person name="Del Rio T.G."/>
            <person name="Barry K."/>
            <person name="Detter J.C."/>
            <person name="Hammon N."/>
            <person name="Israni S."/>
            <person name="Pitluck S."/>
            <person name="Brettin T."/>
            <person name="Bruce D."/>
            <person name="Han C."/>
            <person name="Tapia R."/>
            <person name="Gilna P."/>
            <person name="Schmutz J."/>
            <person name="Larimer F."/>
            <person name="Land M."/>
            <person name="Kyrpides N.C."/>
            <person name="Mavromatis K."/>
            <person name="Richardson P."/>
            <person name="Rohde M."/>
            <person name="Goker M."/>
            <person name="Klenk H.P."/>
            <person name="Zhang Y."/>
            <person name="Roberts G.P."/>
            <person name="Reslewic S."/>
            <person name="Schwartz D.C."/>
        </authorList>
    </citation>
    <scope>NUCLEOTIDE SEQUENCE [LARGE SCALE GENOMIC DNA]</scope>
    <source>
        <strain evidence="4">ATCC 11170 / ATH 1.1.1 / DSM 467 / LMG 4362 / NCIMB 8255 / S1</strain>
    </source>
</reference>
<feature type="region of interest" description="Disordered" evidence="1">
    <location>
        <begin position="183"/>
        <end position="212"/>
    </location>
</feature>
<dbReference type="HOGENOM" id="CLU_032208_1_0_5"/>
<dbReference type="Pfam" id="PF13519">
    <property type="entry name" value="VWA_2"/>
    <property type="match status" value="1"/>
</dbReference>
<keyword evidence="4" id="KW-1185">Reference proteome</keyword>
<feature type="compositionally biased region" description="Pro residues" evidence="1">
    <location>
        <begin position="339"/>
        <end position="352"/>
    </location>
</feature>
<name>Q2RPJ4_RHORT</name>
<evidence type="ECO:0000259" key="2">
    <source>
        <dbReference type="PROSITE" id="PS50234"/>
    </source>
</evidence>
<evidence type="ECO:0000313" key="3">
    <source>
        <dbReference type="EMBL" id="ABC23951.1"/>
    </source>
</evidence>
<evidence type="ECO:0000256" key="1">
    <source>
        <dbReference type="SAM" id="MobiDB-lite"/>
    </source>
</evidence>
<dbReference type="SUPFAM" id="SSF53300">
    <property type="entry name" value="vWA-like"/>
    <property type="match status" value="1"/>
</dbReference>
<dbReference type="InterPro" id="IPR002035">
    <property type="entry name" value="VWF_A"/>
</dbReference>
<proteinExistence type="predicted"/>
<dbReference type="InterPro" id="IPR036465">
    <property type="entry name" value="vWFA_dom_sf"/>
</dbReference>
<organism evidence="3 4">
    <name type="scientific">Rhodospirillum rubrum (strain ATCC 11170 / ATH 1.1.1 / DSM 467 / LMG 4362 / NCIMB 8255 / S1)</name>
    <dbReference type="NCBI Taxonomy" id="269796"/>
    <lineage>
        <taxon>Bacteria</taxon>
        <taxon>Pseudomonadati</taxon>
        <taxon>Pseudomonadota</taxon>
        <taxon>Alphaproteobacteria</taxon>
        <taxon>Rhodospirillales</taxon>
        <taxon>Rhodospirillaceae</taxon>
        <taxon>Rhodospirillum</taxon>
    </lineage>
</organism>
<dbReference type="EMBL" id="CP000230">
    <property type="protein sequence ID" value="ABC23951.1"/>
    <property type="molecule type" value="Genomic_DNA"/>
</dbReference>
<dbReference type="eggNOG" id="COG2304">
    <property type="taxonomic scope" value="Bacteria"/>
</dbReference>
<feature type="domain" description="VWFA" evidence="2">
    <location>
        <begin position="393"/>
        <end position="566"/>
    </location>
</feature>
<dbReference type="AlphaFoldDB" id="Q2RPJ4"/>
<dbReference type="Gene3D" id="3.40.50.410">
    <property type="entry name" value="von Willebrand factor, type A domain"/>
    <property type="match status" value="1"/>
</dbReference>
<feature type="compositionally biased region" description="Pro residues" evidence="1">
    <location>
        <begin position="193"/>
        <end position="203"/>
    </location>
</feature>
<feature type="compositionally biased region" description="Pro residues" evidence="1">
    <location>
        <begin position="361"/>
        <end position="375"/>
    </location>
</feature>
<dbReference type="Proteomes" id="UP000001929">
    <property type="component" value="Chromosome"/>
</dbReference>
<dbReference type="EnsemblBacteria" id="ABC23951">
    <property type="protein sequence ID" value="ABC23951"/>
    <property type="gene ID" value="Rru_A3156"/>
</dbReference>
<dbReference type="PROSITE" id="PS50234">
    <property type="entry name" value="VWFA"/>
    <property type="match status" value="1"/>
</dbReference>